<dbReference type="InterPro" id="IPR003594">
    <property type="entry name" value="HATPase_dom"/>
</dbReference>
<comment type="catalytic activity">
    <reaction evidence="1">
        <text>ATP + protein L-histidine = ADP + protein N-phospho-L-histidine.</text>
        <dbReference type="EC" id="2.7.13.3"/>
    </reaction>
</comment>
<dbReference type="SMART" id="SM00387">
    <property type="entry name" value="HATPase_c"/>
    <property type="match status" value="1"/>
</dbReference>
<dbReference type="EC" id="2.7.13.3" evidence="2"/>
<dbReference type="Pfam" id="PF02518">
    <property type="entry name" value="HATPase_c"/>
    <property type="match status" value="1"/>
</dbReference>
<feature type="domain" description="Histidine kinase" evidence="6">
    <location>
        <begin position="339"/>
        <end position="564"/>
    </location>
</feature>
<dbReference type="Gene3D" id="1.10.287.130">
    <property type="match status" value="1"/>
</dbReference>
<reference evidence="9 10" key="1">
    <citation type="submission" date="2017-08" db="EMBL/GenBank/DDBJ databases">
        <title>Pusillimonas indicus sp. nov., a member of the family Alcaligenaceae isolated from surface seawater.</title>
        <authorList>
            <person name="Li J."/>
        </authorList>
    </citation>
    <scope>NUCLEOTIDE SEQUENCE [LARGE SCALE GENOMIC DNA]</scope>
    <source>
        <strain evidence="9 10">L52-1-41</strain>
    </source>
</reference>
<feature type="modified residue" description="4-aspartylphosphate" evidence="4">
    <location>
        <position position="636"/>
    </location>
</feature>
<dbReference type="Proteomes" id="UP000266206">
    <property type="component" value="Unassembled WGS sequence"/>
</dbReference>
<dbReference type="InterPro" id="IPR011006">
    <property type="entry name" value="CheY-like_superfamily"/>
</dbReference>
<dbReference type="EMBL" id="NQYH01000018">
    <property type="protein sequence ID" value="RIY39249.1"/>
    <property type="molecule type" value="Genomic_DNA"/>
</dbReference>
<dbReference type="PANTHER" id="PTHR43065">
    <property type="entry name" value="SENSOR HISTIDINE KINASE"/>
    <property type="match status" value="1"/>
</dbReference>
<dbReference type="PROSITE" id="PS50113">
    <property type="entry name" value="PAC"/>
    <property type="match status" value="1"/>
</dbReference>
<evidence type="ECO:0000256" key="2">
    <source>
        <dbReference type="ARBA" id="ARBA00012438"/>
    </source>
</evidence>
<dbReference type="Gene3D" id="3.40.50.2300">
    <property type="match status" value="2"/>
</dbReference>
<evidence type="ECO:0000259" key="6">
    <source>
        <dbReference type="PROSITE" id="PS50109"/>
    </source>
</evidence>
<dbReference type="GO" id="GO:0000155">
    <property type="term" value="F:phosphorelay sensor kinase activity"/>
    <property type="evidence" value="ECO:0007669"/>
    <property type="project" value="InterPro"/>
</dbReference>
<evidence type="ECO:0000313" key="9">
    <source>
        <dbReference type="EMBL" id="RIY39249.1"/>
    </source>
</evidence>
<dbReference type="PROSITE" id="PS50110">
    <property type="entry name" value="RESPONSE_REGULATORY"/>
    <property type="match status" value="2"/>
</dbReference>
<dbReference type="SUPFAM" id="SSF55785">
    <property type="entry name" value="PYP-like sensor domain (PAS domain)"/>
    <property type="match status" value="1"/>
</dbReference>
<dbReference type="Pfam" id="PF00512">
    <property type="entry name" value="HisKA"/>
    <property type="match status" value="1"/>
</dbReference>
<dbReference type="SUPFAM" id="SSF52172">
    <property type="entry name" value="CheY-like"/>
    <property type="match status" value="2"/>
</dbReference>
<sequence length="704" mass="77661">MKRIAAARNQEADVVQALVVDDKEENVYYLRALLEAVGHQVMAASNGAVALEKAQAAPPDIIISDLLMPQMDGYALLQAWKSDPLLQSIPFIVYTATYTEPEDEKLARDLGCDEFLLKPTEPDVFLSVMNEVLGRGFVTRPSDQAALARYKNEPLFKLYSHTLVRKLEEKSTELERVNRVLRQDIERRERAEAALRESEERFRLLAEATTDVAWDWDIATNRYWVSAGWFPVLGHPVPAADQLGALWQSLLHPDDRARVFDSLEQDLKSDVQIRFVKYRLRHGNGHWLHVDDRSHILRDERGRAKRVVGGLTDRTRQIRLEEQIQRTQRLESLGQLTGGVAHDFNNLLTVILGNAQLLSEEVQRDPRLITLANMILQAAEKGAELTRHLLAVARRQPLEPERLDAEKVVRGMLPLLKNVLGTRIRINLDFPADLPAILVDAGQLDNALLNLAVNARDAMVEGGCFNISASSIRVDNESNEVVIDSNLAPGSYVALSVADTGAGIAADDLPHVFEPFFTTKAEGQGSGLGLAMVFGFTLQSGGHVSVESEPGQGAKFTLYLPCAQGGSTSGKAASTLTQVAQKAKGTVVVVEDDPDVRAYVENALKSAGYHVCPAQTPEQALELLRAGQVCDLLFTDILMPGMNGRELVKRARALRPELEVLYTTGYAGHEIHASLGQADLDDDVLHKPYRREKLVAAVGLAMRG</sequence>
<protein>
    <recommendedName>
        <fullName evidence="2">histidine kinase</fullName>
        <ecNumber evidence="2">2.7.13.3</ecNumber>
    </recommendedName>
</protein>
<dbReference type="InterPro" id="IPR036890">
    <property type="entry name" value="HATPase_C_sf"/>
</dbReference>
<dbReference type="CDD" id="cd00130">
    <property type="entry name" value="PAS"/>
    <property type="match status" value="1"/>
</dbReference>
<name>A0A3A1YPR9_9BURK</name>
<organism evidence="9 10">
    <name type="scientific">Neopusillimonas maritima</name>
    <dbReference type="NCBI Taxonomy" id="2026239"/>
    <lineage>
        <taxon>Bacteria</taxon>
        <taxon>Pseudomonadati</taxon>
        <taxon>Pseudomonadota</taxon>
        <taxon>Betaproteobacteria</taxon>
        <taxon>Burkholderiales</taxon>
        <taxon>Alcaligenaceae</taxon>
        <taxon>Neopusillimonas</taxon>
    </lineage>
</organism>
<dbReference type="SUPFAM" id="SSF47384">
    <property type="entry name" value="Homodimeric domain of signal transducing histidine kinase"/>
    <property type="match status" value="1"/>
</dbReference>
<dbReference type="AlphaFoldDB" id="A0A3A1YPR9"/>
<dbReference type="InterPro" id="IPR003661">
    <property type="entry name" value="HisK_dim/P_dom"/>
</dbReference>
<dbReference type="CDD" id="cd00082">
    <property type="entry name" value="HisKA"/>
    <property type="match status" value="1"/>
</dbReference>
<proteinExistence type="predicted"/>
<evidence type="ECO:0000313" key="10">
    <source>
        <dbReference type="Proteomes" id="UP000266206"/>
    </source>
</evidence>
<keyword evidence="3 4" id="KW-0597">Phosphoprotein</keyword>
<dbReference type="InterPro" id="IPR000014">
    <property type="entry name" value="PAS"/>
</dbReference>
<feature type="coiled-coil region" evidence="5">
    <location>
        <begin position="164"/>
        <end position="208"/>
    </location>
</feature>
<dbReference type="NCBIfam" id="TIGR00229">
    <property type="entry name" value="sensory_box"/>
    <property type="match status" value="1"/>
</dbReference>
<evidence type="ECO:0000256" key="1">
    <source>
        <dbReference type="ARBA" id="ARBA00000085"/>
    </source>
</evidence>
<dbReference type="InterPro" id="IPR001789">
    <property type="entry name" value="Sig_transdc_resp-reg_receiver"/>
</dbReference>
<feature type="modified residue" description="4-aspartylphosphate" evidence="4">
    <location>
        <position position="65"/>
    </location>
</feature>
<keyword evidence="5" id="KW-0175">Coiled coil</keyword>
<dbReference type="Pfam" id="PF00072">
    <property type="entry name" value="Response_reg"/>
    <property type="match status" value="2"/>
</dbReference>
<accession>A0A3A1YPR9</accession>
<feature type="domain" description="PAC" evidence="8">
    <location>
        <begin position="269"/>
        <end position="326"/>
    </location>
</feature>
<dbReference type="Gene3D" id="3.30.565.10">
    <property type="entry name" value="Histidine kinase-like ATPase, C-terminal domain"/>
    <property type="match status" value="1"/>
</dbReference>
<dbReference type="SMART" id="SM00388">
    <property type="entry name" value="HisKA"/>
    <property type="match status" value="1"/>
</dbReference>
<dbReference type="Pfam" id="PF08447">
    <property type="entry name" value="PAS_3"/>
    <property type="match status" value="1"/>
</dbReference>
<dbReference type="SUPFAM" id="SSF55874">
    <property type="entry name" value="ATPase domain of HSP90 chaperone/DNA topoisomerase II/histidine kinase"/>
    <property type="match status" value="1"/>
</dbReference>
<evidence type="ECO:0000256" key="3">
    <source>
        <dbReference type="ARBA" id="ARBA00022553"/>
    </source>
</evidence>
<evidence type="ECO:0000259" key="8">
    <source>
        <dbReference type="PROSITE" id="PS50113"/>
    </source>
</evidence>
<evidence type="ECO:0000259" key="7">
    <source>
        <dbReference type="PROSITE" id="PS50110"/>
    </source>
</evidence>
<dbReference type="InterPro" id="IPR004358">
    <property type="entry name" value="Sig_transdc_His_kin-like_C"/>
</dbReference>
<dbReference type="PANTHER" id="PTHR43065:SF42">
    <property type="entry name" value="TWO-COMPONENT SENSOR PPRA"/>
    <property type="match status" value="1"/>
</dbReference>
<dbReference type="InterPro" id="IPR036097">
    <property type="entry name" value="HisK_dim/P_sf"/>
</dbReference>
<feature type="domain" description="Response regulatory" evidence="7">
    <location>
        <begin position="16"/>
        <end position="133"/>
    </location>
</feature>
<dbReference type="InterPro" id="IPR005467">
    <property type="entry name" value="His_kinase_dom"/>
</dbReference>
<gene>
    <name evidence="9" type="ORF">CJP73_14750</name>
</gene>
<dbReference type="PRINTS" id="PR00344">
    <property type="entry name" value="BCTRLSENSOR"/>
</dbReference>
<dbReference type="InterPro" id="IPR000700">
    <property type="entry name" value="PAS-assoc_C"/>
</dbReference>
<evidence type="ECO:0000256" key="5">
    <source>
        <dbReference type="SAM" id="Coils"/>
    </source>
</evidence>
<evidence type="ECO:0000256" key="4">
    <source>
        <dbReference type="PROSITE-ProRule" id="PRU00169"/>
    </source>
</evidence>
<dbReference type="InterPro" id="IPR013655">
    <property type="entry name" value="PAS_fold_3"/>
</dbReference>
<comment type="caution">
    <text evidence="9">The sequence shown here is derived from an EMBL/GenBank/DDBJ whole genome shotgun (WGS) entry which is preliminary data.</text>
</comment>
<feature type="domain" description="Response regulatory" evidence="7">
    <location>
        <begin position="586"/>
        <end position="702"/>
    </location>
</feature>
<dbReference type="PROSITE" id="PS50109">
    <property type="entry name" value="HIS_KIN"/>
    <property type="match status" value="1"/>
</dbReference>
<dbReference type="Gene3D" id="3.30.450.20">
    <property type="entry name" value="PAS domain"/>
    <property type="match status" value="1"/>
</dbReference>
<dbReference type="InterPro" id="IPR035965">
    <property type="entry name" value="PAS-like_dom_sf"/>
</dbReference>
<dbReference type="SMART" id="SM00448">
    <property type="entry name" value="REC"/>
    <property type="match status" value="2"/>
</dbReference>